<evidence type="ECO:0000256" key="1">
    <source>
        <dbReference type="SAM" id="Phobius"/>
    </source>
</evidence>
<keyword evidence="3" id="KW-1185">Reference proteome</keyword>
<reference evidence="3" key="1">
    <citation type="submission" date="2014-03" db="EMBL/GenBank/DDBJ databases">
        <authorList>
            <person name="Aksoy S."/>
            <person name="Warren W."/>
            <person name="Wilson R.K."/>
        </authorList>
    </citation>
    <scope>NUCLEOTIDE SEQUENCE [LARGE SCALE GENOMIC DNA]</scope>
    <source>
        <strain evidence="3">IAEA</strain>
    </source>
</reference>
<name>A0A1A9X260_9MUSC</name>
<evidence type="ECO:0000313" key="2">
    <source>
        <dbReference type="EnsemblMetazoa" id="GBRI041508-PA"/>
    </source>
</evidence>
<feature type="transmembrane region" description="Helical" evidence="1">
    <location>
        <begin position="56"/>
        <end position="79"/>
    </location>
</feature>
<proteinExistence type="predicted"/>
<evidence type="ECO:0000313" key="3">
    <source>
        <dbReference type="Proteomes" id="UP000091820"/>
    </source>
</evidence>
<accession>A0A1A9X260</accession>
<dbReference type="VEuPathDB" id="VectorBase:GBRI041508"/>
<reference evidence="2" key="2">
    <citation type="submission" date="2020-05" db="UniProtKB">
        <authorList>
            <consortium name="EnsemblMetazoa"/>
        </authorList>
    </citation>
    <scope>IDENTIFICATION</scope>
    <source>
        <strain evidence="2">IAEA</strain>
    </source>
</reference>
<keyword evidence="1" id="KW-0812">Transmembrane</keyword>
<dbReference type="AlphaFoldDB" id="A0A1A9X260"/>
<dbReference type="Proteomes" id="UP000091820">
    <property type="component" value="Unassembled WGS sequence"/>
</dbReference>
<organism evidence="2 3">
    <name type="scientific">Glossina brevipalpis</name>
    <dbReference type="NCBI Taxonomy" id="37001"/>
    <lineage>
        <taxon>Eukaryota</taxon>
        <taxon>Metazoa</taxon>
        <taxon>Ecdysozoa</taxon>
        <taxon>Arthropoda</taxon>
        <taxon>Hexapoda</taxon>
        <taxon>Insecta</taxon>
        <taxon>Pterygota</taxon>
        <taxon>Neoptera</taxon>
        <taxon>Endopterygota</taxon>
        <taxon>Diptera</taxon>
        <taxon>Brachycera</taxon>
        <taxon>Muscomorpha</taxon>
        <taxon>Hippoboscoidea</taxon>
        <taxon>Glossinidae</taxon>
        <taxon>Glossina</taxon>
    </lineage>
</organism>
<protein>
    <submittedName>
        <fullName evidence="2">Uncharacterized protein</fullName>
    </submittedName>
</protein>
<dbReference type="EnsemblMetazoa" id="GBRI041508-RA">
    <property type="protein sequence ID" value="GBRI041508-PA"/>
    <property type="gene ID" value="GBRI041508"/>
</dbReference>
<keyword evidence="1" id="KW-1133">Transmembrane helix</keyword>
<keyword evidence="1" id="KW-0472">Membrane</keyword>
<sequence>MAIEPDAIRSKRFGIHDIFISINGFVRRHVMCHGFSLDKPVDKTRENNNNKSIPGYHLVLLCTLYTKWLICVLVCLYVLCLHDYQDIQFYLQSSQYFTSATIVIKIRVELYSRNAYIIQSFFDI</sequence>